<dbReference type="PANTHER" id="PTHR38659:SF1">
    <property type="entry name" value="METAL DEPENDENT PHOSPHOHYDROLASE"/>
    <property type="match status" value="1"/>
</dbReference>
<dbReference type="Proteomes" id="UP000236910">
    <property type="component" value="Unassembled WGS sequence"/>
</dbReference>
<proteinExistence type="predicted"/>
<reference evidence="4 5" key="1">
    <citation type="submission" date="2018-01" db="EMBL/GenBank/DDBJ databases">
        <title>Metagenomic assembled genomes from two thermal pools in the Uzon Caldera, Kamchatka, Russia.</title>
        <authorList>
            <person name="Wilkins L."/>
            <person name="Ettinger C."/>
        </authorList>
    </citation>
    <scope>NUCLEOTIDE SEQUENCE [LARGE SCALE GENOMIC DNA]</scope>
    <source>
        <strain evidence="3">ARK-10</strain>
        <strain evidence="2">ZAV-07</strain>
    </source>
</reference>
<evidence type="ECO:0000313" key="5">
    <source>
        <dbReference type="Proteomes" id="UP000237040"/>
    </source>
</evidence>
<accession>A0A2J6X9X1</accession>
<dbReference type="InterPro" id="IPR006674">
    <property type="entry name" value="HD_domain"/>
</dbReference>
<gene>
    <name evidence="3" type="ORF">C0175_00405</name>
    <name evidence="2" type="ORF">C0189_02235</name>
</gene>
<dbReference type="PROSITE" id="PS51831">
    <property type="entry name" value="HD"/>
    <property type="match status" value="1"/>
</dbReference>
<dbReference type="Pfam" id="PF01966">
    <property type="entry name" value="HD"/>
    <property type="match status" value="1"/>
</dbReference>
<organism evidence="3 4">
    <name type="scientific">Caldisericum exile</name>
    <dbReference type="NCBI Taxonomy" id="693075"/>
    <lineage>
        <taxon>Bacteria</taxon>
        <taxon>Pseudomonadati</taxon>
        <taxon>Caldisericota/Cryosericota group</taxon>
        <taxon>Caldisericota</taxon>
        <taxon>Caldisericia</taxon>
        <taxon>Caldisericales</taxon>
        <taxon>Caldisericaceae</taxon>
        <taxon>Caldisericum</taxon>
    </lineage>
</organism>
<dbReference type="EMBL" id="PNIL01000030">
    <property type="protein sequence ID" value="PMP68028.1"/>
    <property type="molecule type" value="Genomic_DNA"/>
</dbReference>
<dbReference type="InterPro" id="IPR006675">
    <property type="entry name" value="HDIG_dom"/>
</dbReference>
<dbReference type="NCBIfam" id="TIGR00277">
    <property type="entry name" value="HDIG"/>
    <property type="match status" value="1"/>
</dbReference>
<evidence type="ECO:0000313" key="2">
    <source>
        <dbReference type="EMBL" id="PMP68028.1"/>
    </source>
</evidence>
<dbReference type="AlphaFoldDB" id="A0A2J6X9X1"/>
<evidence type="ECO:0000313" key="3">
    <source>
        <dbReference type="EMBL" id="PMP84218.1"/>
    </source>
</evidence>
<dbReference type="Proteomes" id="UP000237040">
    <property type="component" value="Unassembled WGS sequence"/>
</dbReference>
<dbReference type="RefSeq" id="WP_424586899.1">
    <property type="nucleotide sequence ID" value="NZ_JBNATC010000002.1"/>
</dbReference>
<evidence type="ECO:0000313" key="4">
    <source>
        <dbReference type="Proteomes" id="UP000236910"/>
    </source>
</evidence>
<dbReference type="EMBL" id="PNIX01000027">
    <property type="protein sequence ID" value="PMP84218.1"/>
    <property type="molecule type" value="Genomic_DNA"/>
</dbReference>
<feature type="domain" description="HD" evidence="1">
    <location>
        <begin position="20"/>
        <end position="112"/>
    </location>
</feature>
<dbReference type="GO" id="GO:0016787">
    <property type="term" value="F:hydrolase activity"/>
    <property type="evidence" value="ECO:0007669"/>
    <property type="project" value="UniProtKB-KW"/>
</dbReference>
<name>A0A2J6X9X1_9BACT</name>
<keyword evidence="3" id="KW-0378">Hydrolase</keyword>
<dbReference type="SUPFAM" id="SSF109604">
    <property type="entry name" value="HD-domain/PDEase-like"/>
    <property type="match status" value="1"/>
</dbReference>
<comment type="caution">
    <text evidence="3">The sequence shown here is derived from an EMBL/GenBank/DDBJ whole genome shotgun (WGS) entry which is preliminary data.</text>
</comment>
<evidence type="ECO:0000259" key="1">
    <source>
        <dbReference type="PROSITE" id="PS51831"/>
    </source>
</evidence>
<dbReference type="Gene3D" id="1.10.3210.10">
    <property type="entry name" value="Hypothetical protein af1432"/>
    <property type="match status" value="1"/>
</dbReference>
<dbReference type="PANTHER" id="PTHR38659">
    <property type="entry name" value="METAL-DEPENDENT PHOSPHOHYDROLASE"/>
    <property type="match status" value="1"/>
</dbReference>
<sequence>MLTRDEALKLLHEKVHDENLIKHMLATEAVMRALARKFGEDEEKWGLTGLLHDIDYEETKENPEIHSKIGAQWLKELGFEDDIVHAVLAHNERHGVERTSLLDKALWAVDPITGFIIAVALVRPDKKLASVELKSMKKKFKEKSFAAGADREQIKSCETELGIPLDEFLELSLQALIGIADELGL</sequence>
<protein>
    <submittedName>
        <fullName evidence="3">Phosphohydrolase</fullName>
    </submittedName>
</protein>